<evidence type="ECO:0000313" key="3">
    <source>
        <dbReference type="Proteomes" id="UP001162483"/>
    </source>
</evidence>
<organism evidence="2 3">
    <name type="scientific">Staurois parvus</name>
    <dbReference type="NCBI Taxonomy" id="386267"/>
    <lineage>
        <taxon>Eukaryota</taxon>
        <taxon>Metazoa</taxon>
        <taxon>Chordata</taxon>
        <taxon>Craniata</taxon>
        <taxon>Vertebrata</taxon>
        <taxon>Euteleostomi</taxon>
        <taxon>Amphibia</taxon>
        <taxon>Batrachia</taxon>
        <taxon>Anura</taxon>
        <taxon>Neobatrachia</taxon>
        <taxon>Ranoidea</taxon>
        <taxon>Ranidae</taxon>
        <taxon>Staurois</taxon>
    </lineage>
</organism>
<keyword evidence="3" id="KW-1185">Reference proteome</keyword>
<protein>
    <submittedName>
        <fullName evidence="2">Uncharacterized protein</fullName>
    </submittedName>
</protein>
<evidence type="ECO:0000313" key="2">
    <source>
        <dbReference type="EMBL" id="CAI9536297.1"/>
    </source>
</evidence>
<feature type="region of interest" description="Disordered" evidence="1">
    <location>
        <begin position="1"/>
        <end position="72"/>
    </location>
</feature>
<reference evidence="2" key="1">
    <citation type="submission" date="2023-05" db="EMBL/GenBank/DDBJ databases">
        <authorList>
            <person name="Stuckert A."/>
        </authorList>
    </citation>
    <scope>NUCLEOTIDE SEQUENCE</scope>
</reference>
<feature type="non-terminal residue" evidence="2">
    <location>
        <position position="1"/>
    </location>
</feature>
<dbReference type="Proteomes" id="UP001162483">
    <property type="component" value="Unassembled WGS sequence"/>
</dbReference>
<sequence length="72" mass="7200">GSGRSQRGDVTSARCPLARPSSHSGGEDGSGNGESSGRRARGAAGGRGGRRTGGPLPLTVVRDNAARRRSNA</sequence>
<proteinExistence type="predicted"/>
<comment type="caution">
    <text evidence="2">The sequence shown here is derived from an EMBL/GenBank/DDBJ whole genome shotgun (WGS) entry which is preliminary data.</text>
</comment>
<dbReference type="EMBL" id="CATNWA010000311">
    <property type="protein sequence ID" value="CAI9536297.1"/>
    <property type="molecule type" value="Genomic_DNA"/>
</dbReference>
<evidence type="ECO:0000256" key="1">
    <source>
        <dbReference type="SAM" id="MobiDB-lite"/>
    </source>
</evidence>
<name>A0ABN9AJU4_9NEOB</name>
<gene>
    <name evidence="2" type="ORF">SPARVUS_LOCUS1010162</name>
</gene>
<accession>A0ABN9AJU4</accession>